<dbReference type="Gene3D" id="2.60.120.1130">
    <property type="match status" value="1"/>
</dbReference>
<dbReference type="OrthoDB" id="184520at2"/>
<dbReference type="EMBL" id="CP023344">
    <property type="protein sequence ID" value="ATC63021.1"/>
    <property type="molecule type" value="Genomic_DNA"/>
</dbReference>
<keyword evidence="5" id="KW-1185">Reference proteome</keyword>
<feature type="signal peptide" evidence="1">
    <location>
        <begin position="1"/>
        <end position="27"/>
    </location>
</feature>
<dbReference type="Proteomes" id="UP000217265">
    <property type="component" value="Chromosome"/>
</dbReference>
<reference evidence="4 5" key="1">
    <citation type="submission" date="2017-09" db="EMBL/GenBank/DDBJ databases">
        <title>Complete genome sequence of Verrucomicrobial strain HZ-65, isolated from freshwater.</title>
        <authorList>
            <person name="Choi A."/>
        </authorList>
    </citation>
    <scope>NUCLEOTIDE SEQUENCE [LARGE SCALE GENOMIC DNA]</scope>
    <source>
        <strain evidence="4 5">HZ-65</strain>
    </source>
</reference>
<dbReference type="SUPFAM" id="SSF54001">
    <property type="entry name" value="Cysteine proteinases"/>
    <property type="match status" value="1"/>
</dbReference>
<gene>
    <name evidence="4" type="ORF">CMV30_03040</name>
</gene>
<keyword evidence="1" id="KW-0732">Signal</keyword>
<dbReference type="Pfam" id="PF01841">
    <property type="entry name" value="Transglut_core"/>
    <property type="match status" value="1"/>
</dbReference>
<protein>
    <recommendedName>
        <fullName evidence="6">DUF3857 domain-containing protein</fullName>
    </recommendedName>
</protein>
<proteinExistence type="predicted"/>
<name>A0A290QF93_9BACT</name>
<evidence type="ECO:0000256" key="1">
    <source>
        <dbReference type="SAM" id="SignalP"/>
    </source>
</evidence>
<dbReference type="KEGG" id="vbh:CMV30_03040"/>
<dbReference type="RefSeq" id="WP_096054653.1">
    <property type="nucleotide sequence ID" value="NZ_CP023344.1"/>
</dbReference>
<dbReference type="Gene3D" id="3.10.620.30">
    <property type="match status" value="1"/>
</dbReference>
<feature type="domain" description="Transglutaminase-like" evidence="2">
    <location>
        <begin position="277"/>
        <end position="353"/>
    </location>
</feature>
<dbReference type="InterPro" id="IPR024618">
    <property type="entry name" value="DUF3857"/>
</dbReference>
<evidence type="ECO:0000259" key="3">
    <source>
        <dbReference type="Pfam" id="PF12969"/>
    </source>
</evidence>
<feature type="domain" description="DUF3857" evidence="3">
    <location>
        <begin position="75"/>
        <end position="185"/>
    </location>
</feature>
<dbReference type="InterPro" id="IPR038765">
    <property type="entry name" value="Papain-like_cys_pep_sf"/>
</dbReference>
<evidence type="ECO:0000313" key="5">
    <source>
        <dbReference type="Proteomes" id="UP000217265"/>
    </source>
</evidence>
<feature type="chain" id="PRO_5012471142" description="DUF3857 domain-containing protein" evidence="1">
    <location>
        <begin position="28"/>
        <end position="655"/>
    </location>
</feature>
<dbReference type="Gene3D" id="2.60.40.3140">
    <property type="match status" value="1"/>
</dbReference>
<sequence>MPSLLRRLHRIPCALILTIAFASTASAAPEWPILLPAALTETTPQVDPDAGAEILLQETTLTSYTGTVAHFEIFVRIKVYNDRGVSANALIDIPFSRHYRIKEIAARTILPDGTILPLAAKDFFDREIIKAGSLRQNLKSFAPPGLRPGAIIEYRYEVKQSGDVYPLIIEFQNSQPTRHSIFRFNESDHRDYGMSPQYLNCDDLDTVLKKDFATYILKKIPAAKDEPFQPPLINRVPVLIFLSRYNHSRWAHETNEALLKDTEHQTKPTRLVTSTLASLVAPADTPEQKLRKIYDYARTKILNHSLETTRLTDSQWAHENKNATATLKAGHGTDDDINDVFAALARAAGFEITPVLCSDREFYFLGFDRAQNRIPRTPYVFTHRVIAVLDKEKKYRFFDPGSAYLPFEELAWKNSETTLFVARKGQPEFLFFYAPPPTASVRKRVAVLNLDKEGTLQGTVKIEYTGLWQTGAKFELDDAGQQARDLFVKNEIAPYIEHAEITDIRVTNADRPDLPLALSCDLRIPHYAELTGTRLFFQPLVFLKNSTPVFPEATRRHSIHFPYPCAEDDLLTILLPADYQIESGSSPGRTDFEKMGHYLGAIILQPKNRTLTLRRGFIRPVVNIPVKEYPQLKAMFDEVHTRDTHVLTLKRTESK</sequence>
<accession>A0A290QF93</accession>
<organism evidence="4 5">
    <name type="scientific">Nibricoccus aquaticus</name>
    <dbReference type="NCBI Taxonomy" id="2576891"/>
    <lineage>
        <taxon>Bacteria</taxon>
        <taxon>Pseudomonadati</taxon>
        <taxon>Verrucomicrobiota</taxon>
        <taxon>Opitutia</taxon>
        <taxon>Opitutales</taxon>
        <taxon>Opitutaceae</taxon>
        <taxon>Nibricoccus</taxon>
    </lineage>
</organism>
<dbReference type="AlphaFoldDB" id="A0A290QF93"/>
<evidence type="ECO:0000313" key="4">
    <source>
        <dbReference type="EMBL" id="ATC63021.1"/>
    </source>
</evidence>
<evidence type="ECO:0000259" key="2">
    <source>
        <dbReference type="Pfam" id="PF01841"/>
    </source>
</evidence>
<dbReference type="Pfam" id="PF12969">
    <property type="entry name" value="DUF3857"/>
    <property type="match status" value="1"/>
</dbReference>
<evidence type="ECO:0008006" key="6">
    <source>
        <dbReference type="Google" id="ProtNLM"/>
    </source>
</evidence>
<dbReference type="InterPro" id="IPR002931">
    <property type="entry name" value="Transglutaminase-like"/>
</dbReference>